<dbReference type="PRINTS" id="PR00411">
    <property type="entry name" value="PNDRDTASEI"/>
</dbReference>
<feature type="binding site" evidence="8">
    <location>
        <position position="111"/>
    </location>
    <ligand>
        <name>FAD</name>
        <dbReference type="ChEBI" id="CHEBI:57692"/>
    </ligand>
</feature>
<dbReference type="RefSeq" id="WP_076087262.1">
    <property type="nucleotide sequence ID" value="NZ_CP019070.1"/>
</dbReference>
<evidence type="ECO:0000256" key="8">
    <source>
        <dbReference type="PIRSR" id="PIRSR000350-3"/>
    </source>
</evidence>
<dbReference type="PRINTS" id="PR00368">
    <property type="entry name" value="FADPNR"/>
</dbReference>
<evidence type="ECO:0000256" key="5">
    <source>
        <dbReference type="ARBA" id="ARBA00023027"/>
    </source>
</evidence>
<dbReference type="InterPro" id="IPR016156">
    <property type="entry name" value="FAD/NAD-linked_Rdtase_dimer_sf"/>
</dbReference>
<evidence type="ECO:0000313" key="12">
    <source>
        <dbReference type="EMBL" id="APW65999.1"/>
    </source>
</evidence>
<dbReference type="Proteomes" id="UP000186074">
    <property type="component" value="Chromosome"/>
</dbReference>
<dbReference type="InterPro" id="IPR001100">
    <property type="entry name" value="Pyr_nuc-diS_OxRdtase"/>
</dbReference>
<feature type="binding site" evidence="8">
    <location>
        <begin position="168"/>
        <end position="175"/>
    </location>
    <ligand>
        <name>NAD(+)</name>
        <dbReference type="ChEBI" id="CHEBI:57540"/>
    </ligand>
</feature>
<feature type="binding site" evidence="8">
    <location>
        <position position="258"/>
    </location>
    <ligand>
        <name>NAD(+)</name>
        <dbReference type="ChEBI" id="CHEBI:57540"/>
    </ligand>
</feature>
<accession>A0A1P8KNA5</accession>
<dbReference type="GO" id="GO:0050660">
    <property type="term" value="F:flavin adenine dinucleotide binding"/>
    <property type="evidence" value="ECO:0007669"/>
    <property type="project" value="TreeGrafter"/>
</dbReference>
<feature type="active site" description="Proton acceptor" evidence="7">
    <location>
        <position position="432"/>
    </location>
</feature>
<evidence type="ECO:0000259" key="10">
    <source>
        <dbReference type="Pfam" id="PF02852"/>
    </source>
</evidence>
<feature type="binding site" evidence="8">
    <location>
        <begin position="305"/>
        <end position="308"/>
    </location>
    <ligand>
        <name>FAD</name>
        <dbReference type="ChEBI" id="CHEBI:57692"/>
    </ligand>
</feature>
<keyword evidence="5 8" id="KW-0520">NAD</keyword>
<keyword evidence="3" id="KW-0285">Flavoprotein</keyword>
<dbReference type="GO" id="GO:0006103">
    <property type="term" value="P:2-oxoglutarate metabolic process"/>
    <property type="evidence" value="ECO:0007669"/>
    <property type="project" value="TreeGrafter"/>
</dbReference>
<evidence type="ECO:0000256" key="2">
    <source>
        <dbReference type="ARBA" id="ARBA00016961"/>
    </source>
</evidence>
<evidence type="ECO:0000256" key="3">
    <source>
        <dbReference type="ARBA" id="ARBA00022630"/>
    </source>
</evidence>
<dbReference type="EMBL" id="CP019070">
    <property type="protein sequence ID" value="APW65999.1"/>
    <property type="molecule type" value="Genomic_DNA"/>
</dbReference>
<dbReference type="InterPro" id="IPR036188">
    <property type="entry name" value="FAD/NAD-bd_sf"/>
</dbReference>
<evidence type="ECO:0000256" key="1">
    <source>
        <dbReference type="ARBA" id="ARBA00007532"/>
    </source>
</evidence>
<dbReference type="InterPro" id="IPR004099">
    <property type="entry name" value="Pyr_nucl-diS_OxRdtase_dimer"/>
</dbReference>
<dbReference type="AlphaFoldDB" id="A0A1P8KNA5"/>
<keyword evidence="4 8" id="KW-0274">FAD</keyword>
<evidence type="ECO:0000256" key="6">
    <source>
        <dbReference type="ARBA" id="ARBA00031281"/>
    </source>
</evidence>
<evidence type="ECO:0000256" key="7">
    <source>
        <dbReference type="PIRSR" id="PIRSR000350-2"/>
    </source>
</evidence>
<dbReference type="SUPFAM" id="SSF55424">
    <property type="entry name" value="FAD/NAD-linked reductases, dimerisation (C-terminal) domain"/>
    <property type="match status" value="1"/>
</dbReference>
<keyword evidence="8" id="KW-0547">Nucleotide-binding</keyword>
<dbReference type="SUPFAM" id="SSF51905">
    <property type="entry name" value="FAD/NAD(P)-binding domain"/>
    <property type="match status" value="1"/>
</dbReference>
<dbReference type="STRING" id="1850254.LPB137_09085"/>
<reference evidence="12 13" key="1">
    <citation type="submission" date="2017-01" db="EMBL/GenBank/DDBJ databases">
        <title>Genome sequencing of Arcobacter sp. LPB0137.</title>
        <authorList>
            <person name="Lee G.-W."/>
            <person name="Yi H."/>
        </authorList>
    </citation>
    <scope>NUCLEOTIDE SEQUENCE [LARGE SCALE GENOMIC DNA]</scope>
    <source>
        <strain evidence="12 13">LPB0137</strain>
    </source>
</reference>
<feature type="disulfide bond" description="Redox-active" evidence="9">
    <location>
        <begin position="40"/>
        <end position="45"/>
    </location>
</feature>
<dbReference type="Gene3D" id="3.50.50.60">
    <property type="entry name" value="FAD/NAD(P)-binding domain"/>
    <property type="match status" value="2"/>
</dbReference>
<feature type="binding site" evidence="8">
    <location>
        <position position="299"/>
    </location>
    <ligand>
        <name>FAD</name>
        <dbReference type="ChEBI" id="CHEBI:57692"/>
    </ligand>
</feature>
<dbReference type="InterPro" id="IPR050151">
    <property type="entry name" value="Class-I_Pyr_Nuc-Dis_Oxidored"/>
</dbReference>
<dbReference type="OrthoDB" id="9786429at2"/>
<comment type="similarity">
    <text evidence="1">Belongs to the class-I pyridine nucleotide-disulfide oxidoreductase family.</text>
</comment>
<organism evidence="12 13">
    <name type="scientific">Poseidonibacter parvus</name>
    <dbReference type="NCBI Taxonomy" id="1850254"/>
    <lineage>
        <taxon>Bacteria</taxon>
        <taxon>Pseudomonadati</taxon>
        <taxon>Campylobacterota</taxon>
        <taxon>Epsilonproteobacteria</taxon>
        <taxon>Campylobacterales</taxon>
        <taxon>Arcobacteraceae</taxon>
        <taxon>Poseidonibacter</taxon>
    </lineage>
</organism>
<feature type="domain" description="FAD/NAD(P)-binding" evidence="11">
    <location>
        <begin position="4"/>
        <end position="312"/>
    </location>
</feature>
<dbReference type="Pfam" id="PF07992">
    <property type="entry name" value="Pyr_redox_2"/>
    <property type="match status" value="1"/>
</dbReference>
<protein>
    <recommendedName>
        <fullName evidence="2">Dihydrolipoyl dehydrogenase</fullName>
    </recommendedName>
    <alternativeName>
        <fullName evidence="6">Dihydrolipoamide dehydrogenase</fullName>
    </alternativeName>
</protein>
<dbReference type="Gene3D" id="3.30.390.30">
    <property type="match status" value="1"/>
</dbReference>
<feature type="domain" description="Pyridine nucleotide-disulphide oxidoreductase dimerisation" evidence="10">
    <location>
        <begin position="334"/>
        <end position="441"/>
    </location>
</feature>
<gene>
    <name evidence="12" type="ORF">LPB137_09085</name>
</gene>
<keyword evidence="13" id="KW-1185">Reference proteome</keyword>
<dbReference type="PANTHER" id="PTHR22912:SF217">
    <property type="entry name" value="DIHYDROLIPOYL DEHYDROGENASE"/>
    <property type="match status" value="1"/>
</dbReference>
<sequence length="457" mass="51049">MKKFDLIIIGAGRASNLAVSASKMGKKVAIIEKSKFGGTCPNRGCVPSKLLIGYAHVARAIKESNRHFIDSTINKIDVEKIFEETNNYISKIDPAYKKRFNENVEVIYGTGKFVSNNIISVNGEELTAPKIVIATGTKPIKAPHEKAWTSDDIFPLKGEIPKSITIVGSGFIACELANFFSAVGIETKLLVRSQRILSNEDSDISAIFKEEFSKNVDILFDTSIDEIDYKDKQFNLILINKENQKSKHSSQALLYATGRQSNTDSLDLQNTDIQVNDRGYIKRDEFFETNAKGVYVVGDASGEHMLQHAAAQEVNHLGKLLFENESKALKFKYMPHAVFTEPEIASVGITEQKAKELNIKYVTSTTNWLASAKAMSTRLKYPRTKFIINPDTYEILGCHLIGPESSTMMHQILVVMHLDNDIRHLKEMLYIHPALNEAILPAAVNTVKVVEAYKKDK</sequence>
<dbReference type="GO" id="GO:0004148">
    <property type="term" value="F:dihydrolipoyl dehydrogenase (NADH) activity"/>
    <property type="evidence" value="ECO:0007669"/>
    <property type="project" value="TreeGrafter"/>
</dbReference>
<dbReference type="PIRSF" id="PIRSF000350">
    <property type="entry name" value="Mercury_reductase_MerA"/>
    <property type="match status" value="1"/>
</dbReference>
<evidence type="ECO:0000259" key="11">
    <source>
        <dbReference type="Pfam" id="PF07992"/>
    </source>
</evidence>
<evidence type="ECO:0000256" key="9">
    <source>
        <dbReference type="PIRSR" id="PIRSR000350-4"/>
    </source>
</evidence>
<dbReference type="Pfam" id="PF02852">
    <property type="entry name" value="Pyr_redox_dim"/>
    <property type="match status" value="1"/>
</dbReference>
<evidence type="ECO:0000256" key="4">
    <source>
        <dbReference type="ARBA" id="ARBA00022827"/>
    </source>
</evidence>
<dbReference type="KEGG" id="alp:LPB137_09085"/>
<proteinExistence type="inferred from homology"/>
<feature type="binding site" evidence="8">
    <location>
        <position position="49"/>
    </location>
    <ligand>
        <name>FAD</name>
        <dbReference type="ChEBI" id="CHEBI:57692"/>
    </ligand>
</feature>
<name>A0A1P8KNA5_9BACT</name>
<dbReference type="PANTHER" id="PTHR22912">
    <property type="entry name" value="DISULFIDE OXIDOREDUCTASE"/>
    <property type="match status" value="1"/>
</dbReference>
<evidence type="ECO:0000313" key="13">
    <source>
        <dbReference type="Proteomes" id="UP000186074"/>
    </source>
</evidence>
<comment type="cofactor">
    <cofactor evidence="8">
        <name>FAD</name>
        <dbReference type="ChEBI" id="CHEBI:57692"/>
    </cofactor>
    <text evidence="8">Binds 1 FAD per subunit.</text>
</comment>
<dbReference type="InterPro" id="IPR023753">
    <property type="entry name" value="FAD/NAD-binding_dom"/>
</dbReference>